<evidence type="ECO:0000313" key="9">
    <source>
        <dbReference type="EMBL" id="KAF4715576.1"/>
    </source>
</evidence>
<dbReference type="EC" id="3.2.1.22" evidence="3 7"/>
<proteinExistence type="inferred from homology"/>
<dbReference type="AlphaFoldDB" id="A0A7J6R6I1"/>
<dbReference type="Gene3D" id="3.20.20.70">
    <property type="entry name" value="Aldolase class I"/>
    <property type="match status" value="1"/>
</dbReference>
<evidence type="ECO:0000256" key="7">
    <source>
        <dbReference type="RuleBase" id="RU361168"/>
    </source>
</evidence>
<evidence type="ECO:0000313" key="10">
    <source>
        <dbReference type="Proteomes" id="UP000553632"/>
    </source>
</evidence>
<evidence type="ECO:0000256" key="3">
    <source>
        <dbReference type="ARBA" id="ARBA00012755"/>
    </source>
</evidence>
<dbReference type="Gene3D" id="2.60.40.1180">
    <property type="entry name" value="Golgi alpha-mannosidase II"/>
    <property type="match status" value="1"/>
</dbReference>
<evidence type="ECO:0000256" key="6">
    <source>
        <dbReference type="ARBA" id="ARBA00023295"/>
    </source>
</evidence>
<comment type="caution">
    <text evidence="9">The sequence shown here is derived from an EMBL/GenBank/DDBJ whole genome shotgun (WGS) entry which is preliminary data.</text>
</comment>
<name>A0A7J6R6I1_PEROL</name>
<comment type="catalytic activity">
    <reaction evidence="1 7">
        <text>Hydrolysis of terminal, non-reducing alpha-D-galactose residues in alpha-D-galactosides, including galactose oligosaccharides, galactomannans and galactolipids.</text>
        <dbReference type="EC" id="3.2.1.22"/>
    </reaction>
</comment>
<evidence type="ECO:0000256" key="5">
    <source>
        <dbReference type="ARBA" id="ARBA00022801"/>
    </source>
</evidence>
<dbReference type="SUPFAM" id="SSF51445">
    <property type="entry name" value="(Trans)glycosidases"/>
    <property type="match status" value="1"/>
</dbReference>
<keyword evidence="5 7" id="KW-0378">Hydrolase</keyword>
<organism evidence="9 10">
    <name type="scientific">Perkinsus olseni</name>
    <name type="common">Perkinsus atlanticus</name>
    <dbReference type="NCBI Taxonomy" id="32597"/>
    <lineage>
        <taxon>Eukaryota</taxon>
        <taxon>Sar</taxon>
        <taxon>Alveolata</taxon>
        <taxon>Perkinsozoa</taxon>
        <taxon>Perkinsea</taxon>
        <taxon>Perkinsida</taxon>
        <taxon>Perkinsidae</taxon>
        <taxon>Perkinsus</taxon>
    </lineage>
</organism>
<keyword evidence="6 7" id="KW-0326">Glycosidase</keyword>
<dbReference type="GO" id="GO:0004557">
    <property type="term" value="F:alpha-galactosidase activity"/>
    <property type="evidence" value="ECO:0007669"/>
    <property type="project" value="UniProtKB-EC"/>
</dbReference>
<dbReference type="InterPro" id="IPR013780">
    <property type="entry name" value="Glyco_hydro_b"/>
</dbReference>
<dbReference type="InterPro" id="IPR013785">
    <property type="entry name" value="Aldolase_TIM"/>
</dbReference>
<dbReference type="PRINTS" id="PR00740">
    <property type="entry name" value="GLHYDRLASE27"/>
</dbReference>
<evidence type="ECO:0000256" key="2">
    <source>
        <dbReference type="ARBA" id="ARBA00009743"/>
    </source>
</evidence>
<dbReference type="GO" id="GO:0009311">
    <property type="term" value="P:oligosaccharide metabolic process"/>
    <property type="evidence" value="ECO:0007669"/>
    <property type="project" value="TreeGrafter"/>
</dbReference>
<dbReference type="InterPro" id="IPR017853">
    <property type="entry name" value="GH"/>
</dbReference>
<dbReference type="GO" id="GO:0005737">
    <property type="term" value="C:cytoplasm"/>
    <property type="evidence" value="ECO:0007669"/>
    <property type="project" value="TreeGrafter"/>
</dbReference>
<dbReference type="Pfam" id="PF16499">
    <property type="entry name" value="Melibiase_2"/>
    <property type="match status" value="1"/>
</dbReference>
<evidence type="ECO:0000259" key="8">
    <source>
        <dbReference type="Pfam" id="PF17801"/>
    </source>
</evidence>
<dbReference type="EMBL" id="JABANO010028194">
    <property type="protein sequence ID" value="KAF4715576.1"/>
    <property type="molecule type" value="Genomic_DNA"/>
</dbReference>
<dbReference type="Pfam" id="PF17801">
    <property type="entry name" value="Melibiase_C"/>
    <property type="match status" value="1"/>
</dbReference>
<dbReference type="GO" id="GO:0016139">
    <property type="term" value="P:glycoside catabolic process"/>
    <property type="evidence" value="ECO:0007669"/>
    <property type="project" value="TreeGrafter"/>
</dbReference>
<accession>A0A7J6R6I1</accession>
<evidence type="ECO:0000256" key="4">
    <source>
        <dbReference type="ARBA" id="ARBA00022729"/>
    </source>
</evidence>
<sequence length="228" mass="25490">MGWPAYLSDHAENDDVLVKEIAPACNLWRNYGDIYDSWAVVLGITNFWARNSPTNVLVRAAGPGHWNDPDMILVGNNGLSLSEQQSQFALWAILAAPLYMTADLRAMPPWAREIVQNREIIAVNQDPLGKQGYVAWSENGLRIWIKELTGTSTSGDTWAVLLQNSNAIFLPRAVVLRPAQHIPGWEAGTRFSVRDILDKRDVGRFKEEYSAEVDTSSVHFIKISKDVA</sequence>
<reference evidence="9 10" key="1">
    <citation type="submission" date="2020-04" db="EMBL/GenBank/DDBJ databases">
        <title>Perkinsus olseni comparative genomics.</title>
        <authorList>
            <person name="Bogema D.R."/>
        </authorList>
    </citation>
    <scope>NUCLEOTIDE SEQUENCE [LARGE SCALE GENOMIC DNA]</scope>
    <source>
        <strain evidence="9 10">ATCC PRA-207</strain>
    </source>
</reference>
<keyword evidence="10" id="KW-1185">Reference proteome</keyword>
<dbReference type="PANTHER" id="PTHR11452:SF83">
    <property type="entry name" value="ALPHA-GALACTOSIDASE"/>
    <property type="match status" value="1"/>
</dbReference>
<dbReference type="InterPro" id="IPR041233">
    <property type="entry name" value="Melibiase_C"/>
</dbReference>
<dbReference type="InterPro" id="IPR002241">
    <property type="entry name" value="Glyco_hydro_27"/>
</dbReference>
<keyword evidence="4" id="KW-0732">Signal</keyword>
<evidence type="ECO:0000256" key="1">
    <source>
        <dbReference type="ARBA" id="ARBA00001255"/>
    </source>
</evidence>
<dbReference type="Proteomes" id="UP000553632">
    <property type="component" value="Unassembled WGS sequence"/>
</dbReference>
<gene>
    <name evidence="9" type="ORF">FOZ63_005113</name>
</gene>
<protein>
    <recommendedName>
        <fullName evidence="3 7">Alpha-galactosidase</fullName>
        <ecNumber evidence="3 7">3.2.1.22</ecNumber>
    </recommendedName>
    <alternativeName>
        <fullName evidence="7">Melibiase</fullName>
    </alternativeName>
</protein>
<dbReference type="SUPFAM" id="SSF51011">
    <property type="entry name" value="Glycosyl hydrolase domain"/>
    <property type="match status" value="1"/>
</dbReference>
<comment type="similarity">
    <text evidence="2 7">Belongs to the glycosyl hydrolase 27 family.</text>
</comment>
<dbReference type="PANTHER" id="PTHR11452">
    <property type="entry name" value="ALPHA-GALACTOSIDASE/ALPHA-N-ACETYLGALACTOSAMINIDASE"/>
    <property type="match status" value="1"/>
</dbReference>
<feature type="domain" description="Alpha galactosidase C-terminal" evidence="8">
    <location>
        <begin position="139"/>
        <end position="222"/>
    </location>
</feature>
<keyword evidence="7" id="KW-1015">Disulfide bond</keyword>